<dbReference type="EMBL" id="CP137573">
    <property type="protein sequence ID" value="WOX21224.1"/>
    <property type="molecule type" value="Genomic_DNA"/>
</dbReference>
<dbReference type="Pfam" id="PF26381">
    <property type="entry name" value="BREX_PglY_5th"/>
    <property type="match status" value="1"/>
</dbReference>
<evidence type="ECO:0000313" key="5">
    <source>
        <dbReference type="Proteomes" id="UP001301731"/>
    </source>
</evidence>
<gene>
    <name evidence="4" type="ORF">R2D22_07425</name>
</gene>
<feature type="domain" description="ATPase PglY 5th" evidence="2">
    <location>
        <begin position="853"/>
        <end position="954"/>
    </location>
</feature>
<evidence type="ECO:0000259" key="2">
    <source>
        <dbReference type="Pfam" id="PF26381"/>
    </source>
</evidence>
<feature type="compositionally biased region" description="Low complexity" evidence="1">
    <location>
        <begin position="1214"/>
        <end position="1223"/>
    </location>
</feature>
<sequence>MPTNELFLRDVIDIKEDVHAGDFKVELTGGFTETDARVAEYVVTDQLKLAFGKALGMVRASVRSGNSHAAYLHGSFGSGKSHFLTVLHAVLNNEPSARAKPRLQEVIAEHDEWLRGKRFLMVPYHLVGSTDLDSALLGGYVAEVRRLHPGAPTPPVYRADSMLADAAKLRNSIGDDAFIALLPGAADSSASGAADADLDDLDVIDSTGSVWASGELDAAFAAPAGDARRDRLVSALLTGPMSSYAEGARGDAQAFLPLENGLAVISRHAKSLGYDGIVLFLDELILWLQAHMSNREKVNSEVGKLVKLIESGDSARPVPIVSFISRQRDLSQLVGADVVGADVKNLEQQVEYLKGRFDVVSLEDRNLPEIIKERILKPKDEAARAALDGAFGAVESTSSQVRDVLLDAHGATQADWSDFRAVYPLSPALLNVLVALSGALQRERTGLKLLQEMLRRRRADFKLGELIPLGDLWDVLSDGTGEAFTDRLKNEAEAAHTFHNKVRAHLLEKYGSEENEKFIADDRFIKTLLLAALAPDVPALKRLTGGRIAALNHGSIRSRTVAPGSLVVTRLRELQAEFGEIRADGDQDPVFTLHLSDLDIEPLLDMVADEDRTGARRIWVKDQLWKALGLKDTGAFVCEHEIVWRGTRRTAEFVFENVRDTTQLPTEQFRPGVDGRVRFILDYPFDDGQHFPNDDAQRVELLRAEGVMAPTLVWLPSFFSEQKNAQLGRLIKINYLLERDRLDDYAGHLASDDRVRVRHQLAAQRDTLTSQLTATLAQLYGIAKVDENSVSAEVSEGKHILPLLPEYGRPQLLGGKSFADNLRHLADGAFGALYPKHPDFDRAGDRKPITIGELKTALTWITRAMDDGGRRIEVDSHHLKTVKKIVEPLELGQVHDGPLVLRNDWRQRINQTAHQHRPGAEDLSVEEIRGWIAKDHGWTGLDKNISSLIIATYALLDDRAWILHGGSALAQSPELSDIGAGHALRAQQLPTAEEYATAREKAAKIFGVAVQPTLFARNVNKLYTGVRDKINQYEQPVNAVRTSLNRHADALGLDPEAGSRTSSVKDAADLLARLARHHEATALVKELAEASYTTSDTVLATALTSAPDVLKALDSADWQLLDSVRGFVGRQDTLGERAERLIAEIAEAASASEFERSLIPPLESLRTKAVALIRDAAQLAQVAEPVAQPVLAEPTADDVRLTQHGEPSVPSDRPQAGPQVPVAGGPGTSGSRTVRLQPSHLENALSKAIDNLWDEILAYANANPGMAVEITWQVVPPEHSGPADGEARS</sequence>
<dbReference type="InterPro" id="IPR058747">
    <property type="entry name" value="PglY_C"/>
</dbReference>
<proteinExistence type="predicted"/>
<evidence type="ECO:0000256" key="1">
    <source>
        <dbReference type="SAM" id="MobiDB-lite"/>
    </source>
</evidence>
<reference evidence="4 5" key="1">
    <citation type="submission" date="2023-10" db="EMBL/GenBank/DDBJ databases">
        <title>The genome sequence of Streptomyces sp. HUAS YS2.</title>
        <authorList>
            <person name="Mo P."/>
        </authorList>
    </citation>
    <scope>NUCLEOTIDE SEQUENCE [LARGE SCALE GENOMIC DNA]</scope>
    <source>
        <strain evidence="4 5">HUAS YS2</strain>
    </source>
</reference>
<dbReference type="Pfam" id="PF26382">
    <property type="entry name" value="BREX_PglY_6th"/>
    <property type="match status" value="1"/>
</dbReference>
<feature type="domain" description="ATPase PglY C-terminal" evidence="3">
    <location>
        <begin position="999"/>
        <end position="1177"/>
    </location>
</feature>
<organism evidence="4 5">
    <name type="scientific">Streptomyces solicathayae</name>
    <dbReference type="NCBI Taxonomy" id="3081768"/>
    <lineage>
        <taxon>Bacteria</taxon>
        <taxon>Bacillati</taxon>
        <taxon>Actinomycetota</taxon>
        <taxon>Actinomycetes</taxon>
        <taxon>Kitasatosporales</taxon>
        <taxon>Streptomycetaceae</taxon>
        <taxon>Streptomyces</taxon>
    </lineage>
</organism>
<name>A0ABZ0LQZ6_9ACTN</name>
<dbReference type="RefSeq" id="WP_318102070.1">
    <property type="nucleotide sequence ID" value="NZ_CP137573.1"/>
</dbReference>
<feature type="region of interest" description="Disordered" evidence="1">
    <location>
        <begin position="1201"/>
        <end position="1234"/>
    </location>
</feature>
<dbReference type="InterPro" id="IPR058748">
    <property type="entry name" value="PglY_5th"/>
</dbReference>
<keyword evidence="5" id="KW-1185">Reference proteome</keyword>
<dbReference type="Proteomes" id="UP001301731">
    <property type="component" value="Chromosome"/>
</dbReference>
<evidence type="ECO:0000313" key="4">
    <source>
        <dbReference type="EMBL" id="WOX21224.1"/>
    </source>
</evidence>
<accession>A0ABZ0LQZ6</accession>
<protein>
    <submittedName>
        <fullName evidence="4">PglY protein</fullName>
    </submittedName>
</protein>
<evidence type="ECO:0000259" key="3">
    <source>
        <dbReference type="Pfam" id="PF26382"/>
    </source>
</evidence>